<dbReference type="PROSITE" id="PS00674">
    <property type="entry name" value="AAA"/>
    <property type="match status" value="1"/>
</dbReference>
<dbReference type="GO" id="GO:0005886">
    <property type="term" value="C:plasma membrane"/>
    <property type="evidence" value="ECO:0007669"/>
    <property type="project" value="TreeGrafter"/>
</dbReference>
<dbReference type="EMBL" id="CP014327">
    <property type="protein sequence ID" value="AML51695.1"/>
    <property type="molecule type" value="Genomic_DNA"/>
</dbReference>
<comment type="similarity">
    <text evidence="1">Belongs to the AAA ATPase family.</text>
</comment>
<sequence length="361" mass="38677">MLREMRASFAEARRNAPCVLIIDEIDAVGSRDSDDRHGSGYRLQVINAFLAELDAISRDAGVILIGTSNHADKMDPAVLRAGRMDLKVAVPLPDAGALLAILRHHLSEDLADADLQTLARLALGKSAADIDAAIRAARSDARHSGKRLTLAMLQDHLNIDAASENGDLLWRIAVHEAGHAIMAAALGLGPIDSIQISNGGGKIVRQSPPHEGLLWNFEAEIAYSLGGRAAERLVLGAVSAGAGGPTNSDLAIATNYAIQIETTLGLGVEGPVWHAEPEEAYRSTPNIRDRVRQRIVRAEKRAGTILTQHRDRLEALARDLLQKRSMGAAEIEPWLREVFLATLTEGDGSPAQTPLKPPSPP</sequence>
<dbReference type="InterPro" id="IPR003960">
    <property type="entry name" value="ATPase_AAA_CS"/>
</dbReference>
<dbReference type="CDD" id="cd19481">
    <property type="entry name" value="RecA-like_protease"/>
    <property type="match status" value="1"/>
</dbReference>
<dbReference type="InterPro" id="IPR037219">
    <property type="entry name" value="Peptidase_M41-like"/>
</dbReference>
<proteinExistence type="inferred from homology"/>
<feature type="domain" description="Peptidase M41" evidence="3">
    <location>
        <begin position="172"/>
        <end position="332"/>
    </location>
</feature>
<dbReference type="GO" id="GO:0004176">
    <property type="term" value="F:ATP-dependent peptidase activity"/>
    <property type="evidence" value="ECO:0007669"/>
    <property type="project" value="InterPro"/>
</dbReference>
<evidence type="ECO:0000256" key="1">
    <source>
        <dbReference type="RuleBase" id="RU003651"/>
    </source>
</evidence>
<gene>
    <name evidence="4" type="ORF">RC74_10855</name>
</gene>
<dbReference type="Pfam" id="PF01434">
    <property type="entry name" value="Peptidase_M41"/>
    <property type="match status" value="1"/>
</dbReference>
<dbReference type="GO" id="GO:0030163">
    <property type="term" value="P:protein catabolic process"/>
    <property type="evidence" value="ECO:0007669"/>
    <property type="project" value="TreeGrafter"/>
</dbReference>
<dbReference type="Proteomes" id="UP000070371">
    <property type="component" value="Chromosome"/>
</dbReference>
<dbReference type="STRING" id="1579316.RC74_10855"/>
<name>A0A126V177_9RHOB</name>
<keyword evidence="1" id="KW-0547">Nucleotide-binding</keyword>
<evidence type="ECO:0000313" key="4">
    <source>
        <dbReference type="EMBL" id="AML51695.1"/>
    </source>
</evidence>
<dbReference type="InterPro" id="IPR027417">
    <property type="entry name" value="P-loop_NTPase"/>
</dbReference>
<protein>
    <recommendedName>
        <fullName evidence="6">AAA+ ATPase domain-containing protein</fullName>
    </recommendedName>
</protein>
<dbReference type="AlphaFoldDB" id="A0A126V177"/>
<dbReference type="PANTHER" id="PTHR23076:SF97">
    <property type="entry name" value="ATP-DEPENDENT ZINC METALLOPROTEASE YME1L1"/>
    <property type="match status" value="1"/>
</dbReference>
<dbReference type="Gene3D" id="1.10.8.60">
    <property type="match status" value="1"/>
</dbReference>
<dbReference type="InterPro" id="IPR000642">
    <property type="entry name" value="Peptidase_M41"/>
</dbReference>
<dbReference type="GO" id="GO:0005524">
    <property type="term" value="F:ATP binding"/>
    <property type="evidence" value="ECO:0007669"/>
    <property type="project" value="UniProtKB-KW"/>
</dbReference>
<keyword evidence="5" id="KW-1185">Reference proteome</keyword>
<feature type="domain" description="ATPase AAA-type core" evidence="2">
    <location>
        <begin position="4"/>
        <end position="92"/>
    </location>
</feature>
<dbReference type="Gene3D" id="3.40.50.300">
    <property type="entry name" value="P-loop containing nucleotide triphosphate hydrolases"/>
    <property type="match status" value="1"/>
</dbReference>
<accession>A0A126V177</accession>
<dbReference type="GO" id="GO:0006508">
    <property type="term" value="P:proteolysis"/>
    <property type="evidence" value="ECO:0007669"/>
    <property type="project" value="InterPro"/>
</dbReference>
<dbReference type="PANTHER" id="PTHR23076">
    <property type="entry name" value="METALLOPROTEASE M41 FTSH"/>
    <property type="match status" value="1"/>
</dbReference>
<evidence type="ECO:0000313" key="5">
    <source>
        <dbReference type="Proteomes" id="UP000070371"/>
    </source>
</evidence>
<evidence type="ECO:0008006" key="6">
    <source>
        <dbReference type="Google" id="ProtNLM"/>
    </source>
</evidence>
<keyword evidence="1" id="KW-0067">ATP-binding</keyword>
<dbReference type="GO" id="GO:0016887">
    <property type="term" value="F:ATP hydrolysis activity"/>
    <property type="evidence" value="ECO:0007669"/>
    <property type="project" value="InterPro"/>
</dbReference>
<dbReference type="SUPFAM" id="SSF140990">
    <property type="entry name" value="FtsH protease domain-like"/>
    <property type="match status" value="1"/>
</dbReference>
<evidence type="ECO:0000259" key="3">
    <source>
        <dbReference type="Pfam" id="PF01434"/>
    </source>
</evidence>
<dbReference type="GO" id="GO:0004222">
    <property type="term" value="F:metalloendopeptidase activity"/>
    <property type="evidence" value="ECO:0007669"/>
    <property type="project" value="InterPro"/>
</dbReference>
<reference evidence="4 5" key="1">
    <citation type="submission" date="2016-02" db="EMBL/GenBank/DDBJ databases">
        <title>Complete genome sequence of Halocynthiibacter arcticus PAMC 20958t from arctic marine sediment.</title>
        <authorList>
            <person name="Lee Y.M."/>
            <person name="Baek K."/>
            <person name="Lee H.K."/>
            <person name="Shin S.C."/>
        </authorList>
    </citation>
    <scope>NUCLEOTIDE SEQUENCE [LARGE SCALE GENOMIC DNA]</scope>
    <source>
        <strain evidence="4">PAMC 20958</strain>
    </source>
</reference>
<organism evidence="4 5">
    <name type="scientific">Falsihalocynthiibacter arcticus</name>
    <dbReference type="NCBI Taxonomy" id="1579316"/>
    <lineage>
        <taxon>Bacteria</taxon>
        <taxon>Pseudomonadati</taxon>
        <taxon>Pseudomonadota</taxon>
        <taxon>Alphaproteobacteria</taxon>
        <taxon>Rhodobacterales</taxon>
        <taxon>Roseobacteraceae</taxon>
        <taxon>Falsihalocynthiibacter</taxon>
    </lineage>
</organism>
<dbReference type="SUPFAM" id="SSF52540">
    <property type="entry name" value="P-loop containing nucleoside triphosphate hydrolases"/>
    <property type="match status" value="1"/>
</dbReference>
<evidence type="ECO:0000259" key="2">
    <source>
        <dbReference type="Pfam" id="PF00004"/>
    </source>
</evidence>
<dbReference type="Pfam" id="PF00004">
    <property type="entry name" value="AAA"/>
    <property type="match status" value="1"/>
</dbReference>
<dbReference type="Gene3D" id="1.20.58.760">
    <property type="entry name" value="Peptidase M41"/>
    <property type="match status" value="1"/>
</dbReference>
<dbReference type="InterPro" id="IPR003959">
    <property type="entry name" value="ATPase_AAA_core"/>
</dbReference>
<dbReference type="KEGG" id="hat:RC74_10855"/>